<keyword evidence="6" id="KW-0813">Transport</keyword>
<proteinExistence type="inferred from homology"/>
<comment type="subcellular location">
    <subcellularLocation>
        <location evidence="1">Cell membrane</location>
        <topology evidence="1">Multi-pass membrane protein</topology>
    </subcellularLocation>
    <subcellularLocation>
        <location evidence="6">Membrane</location>
        <topology evidence="6">Multi-pass membrane protein</topology>
    </subcellularLocation>
</comment>
<dbReference type="RefSeq" id="WP_185658466.1">
    <property type="nucleotide sequence ID" value="NZ_CAWPOO010000001.1"/>
</dbReference>
<keyword evidence="6" id="KW-0653">Protein transport</keyword>
<sequence>MKFNRSHLPTFWLSALLLFTWQSITANELDAVLPKLESDRDAALATYKETVEAINQEKLLLVREATELDRTVIERKEQLRLLDLEKLEREQTQLLAEETLSELENVSAYVDGVLREFSNKFLSRIDFSEQQRFLKEVTEINESLRLESGSYDQNIAAQLDVVELSIGLLEQSIGGYRFEGSSLSPQGILKSGTIIRFGPASYFASDEKTASGLLVPNAGTIEPKTVPLTAENNLNISSLALAKEGYLAIDTSLNALKLDRERGSTWQHLQKGGWVGYVIMSLGAISLVLVLAKIASIKSEAPATPDNISAIVSHAQSEDYDNAAKSISESCSSVRTLLTAGIKNTNQTVDLLEESLLSEVLEYKLRLERFIPVLALTAATAPLLGLLGTVVGMIKTFTLITVFGTGDAKSLSSGISEALVTTELGLIIAVPALILHGLVMHMIQTRTAAMERIAFEYVKEVKRIPDKG</sequence>
<dbReference type="GO" id="GO:0017038">
    <property type="term" value="P:protein import"/>
    <property type="evidence" value="ECO:0007669"/>
    <property type="project" value="TreeGrafter"/>
</dbReference>
<feature type="transmembrane region" description="Helical" evidence="7">
    <location>
        <begin position="424"/>
        <end position="443"/>
    </location>
</feature>
<evidence type="ECO:0000256" key="7">
    <source>
        <dbReference type="SAM" id="Phobius"/>
    </source>
</evidence>
<organism evidence="10 11">
    <name type="scientific">Pelagicoccus albus</name>
    <dbReference type="NCBI Taxonomy" id="415222"/>
    <lineage>
        <taxon>Bacteria</taxon>
        <taxon>Pseudomonadati</taxon>
        <taxon>Verrucomicrobiota</taxon>
        <taxon>Opitutia</taxon>
        <taxon>Puniceicoccales</taxon>
        <taxon>Pelagicoccaceae</taxon>
        <taxon>Pelagicoccus</taxon>
    </lineage>
</organism>
<keyword evidence="4 7" id="KW-1133">Transmembrane helix</keyword>
<evidence type="ECO:0000256" key="5">
    <source>
        <dbReference type="ARBA" id="ARBA00023136"/>
    </source>
</evidence>
<evidence type="ECO:0000259" key="9">
    <source>
        <dbReference type="Pfam" id="PF01618"/>
    </source>
</evidence>
<accession>A0A7X1B2Q4</accession>
<feature type="domain" description="MotA/TolQ/ExbB proton channel" evidence="9">
    <location>
        <begin position="335"/>
        <end position="451"/>
    </location>
</feature>
<evidence type="ECO:0000256" key="8">
    <source>
        <dbReference type="SAM" id="SignalP"/>
    </source>
</evidence>
<feature type="signal peptide" evidence="8">
    <location>
        <begin position="1"/>
        <end position="26"/>
    </location>
</feature>
<keyword evidence="2" id="KW-1003">Cell membrane</keyword>
<dbReference type="PANTHER" id="PTHR30625">
    <property type="entry name" value="PROTEIN TOLQ"/>
    <property type="match status" value="1"/>
</dbReference>
<keyword evidence="5 7" id="KW-0472">Membrane</keyword>
<reference evidence="10 11" key="1">
    <citation type="submission" date="2020-07" db="EMBL/GenBank/DDBJ databases">
        <authorList>
            <person name="Feng X."/>
        </authorList>
    </citation>
    <scope>NUCLEOTIDE SEQUENCE [LARGE SCALE GENOMIC DNA]</scope>
    <source>
        <strain evidence="10 11">JCM23202</strain>
    </source>
</reference>
<name>A0A7X1B2Q4_9BACT</name>
<dbReference type="GO" id="GO:0005886">
    <property type="term" value="C:plasma membrane"/>
    <property type="evidence" value="ECO:0007669"/>
    <property type="project" value="UniProtKB-SubCell"/>
</dbReference>
<evidence type="ECO:0000256" key="3">
    <source>
        <dbReference type="ARBA" id="ARBA00022692"/>
    </source>
</evidence>
<feature type="transmembrane region" description="Helical" evidence="7">
    <location>
        <begin position="373"/>
        <end position="404"/>
    </location>
</feature>
<gene>
    <name evidence="10" type="ORF">H5P27_00735</name>
</gene>
<keyword evidence="11" id="KW-1185">Reference proteome</keyword>
<dbReference type="InterPro" id="IPR050790">
    <property type="entry name" value="ExbB/TolQ_transport"/>
</dbReference>
<feature type="transmembrane region" description="Helical" evidence="7">
    <location>
        <begin position="274"/>
        <end position="292"/>
    </location>
</feature>
<evidence type="ECO:0000313" key="10">
    <source>
        <dbReference type="EMBL" id="MBC2604574.1"/>
    </source>
</evidence>
<comment type="similarity">
    <text evidence="6">Belongs to the exbB/tolQ family.</text>
</comment>
<dbReference type="Proteomes" id="UP000526501">
    <property type="component" value="Unassembled WGS sequence"/>
</dbReference>
<comment type="caution">
    <text evidence="10">The sequence shown here is derived from an EMBL/GenBank/DDBJ whole genome shotgun (WGS) entry which is preliminary data.</text>
</comment>
<dbReference type="AlphaFoldDB" id="A0A7X1B2Q4"/>
<protein>
    <submittedName>
        <fullName evidence="10">MotA/TolQ/ExbB proton channel family protein</fullName>
    </submittedName>
</protein>
<feature type="chain" id="PRO_5030679732" evidence="8">
    <location>
        <begin position="27"/>
        <end position="468"/>
    </location>
</feature>
<keyword evidence="8" id="KW-0732">Signal</keyword>
<dbReference type="Pfam" id="PF01618">
    <property type="entry name" value="MotA_ExbB"/>
    <property type="match status" value="1"/>
</dbReference>
<evidence type="ECO:0000256" key="4">
    <source>
        <dbReference type="ARBA" id="ARBA00022989"/>
    </source>
</evidence>
<dbReference type="PANTHER" id="PTHR30625:SF11">
    <property type="entry name" value="MOTA_TOLQ_EXBB PROTON CHANNEL DOMAIN-CONTAINING PROTEIN"/>
    <property type="match status" value="1"/>
</dbReference>
<keyword evidence="3 7" id="KW-0812">Transmembrane</keyword>
<evidence type="ECO:0000256" key="2">
    <source>
        <dbReference type="ARBA" id="ARBA00022475"/>
    </source>
</evidence>
<evidence type="ECO:0000313" key="11">
    <source>
        <dbReference type="Proteomes" id="UP000526501"/>
    </source>
</evidence>
<dbReference type="InterPro" id="IPR002898">
    <property type="entry name" value="MotA_ExbB_proton_chnl"/>
</dbReference>
<evidence type="ECO:0000256" key="6">
    <source>
        <dbReference type="RuleBase" id="RU004057"/>
    </source>
</evidence>
<evidence type="ECO:0000256" key="1">
    <source>
        <dbReference type="ARBA" id="ARBA00004651"/>
    </source>
</evidence>
<dbReference type="EMBL" id="JACHVC010000001">
    <property type="protein sequence ID" value="MBC2604574.1"/>
    <property type="molecule type" value="Genomic_DNA"/>
</dbReference>